<keyword evidence="3" id="KW-1185">Reference proteome</keyword>
<feature type="transmembrane region" description="Helical" evidence="1">
    <location>
        <begin position="6"/>
        <end position="28"/>
    </location>
</feature>
<evidence type="ECO:0000313" key="2">
    <source>
        <dbReference type="EMBL" id="KAA8564468.1"/>
    </source>
</evidence>
<organism evidence="2 3">
    <name type="scientific">Monilinia fructicola</name>
    <name type="common">Brown rot fungus</name>
    <name type="synonym">Ciboria fructicola</name>
    <dbReference type="NCBI Taxonomy" id="38448"/>
    <lineage>
        <taxon>Eukaryota</taxon>
        <taxon>Fungi</taxon>
        <taxon>Dikarya</taxon>
        <taxon>Ascomycota</taxon>
        <taxon>Pezizomycotina</taxon>
        <taxon>Leotiomycetes</taxon>
        <taxon>Helotiales</taxon>
        <taxon>Sclerotiniaceae</taxon>
        <taxon>Monilinia</taxon>
    </lineage>
</organism>
<reference evidence="2 3" key="1">
    <citation type="submission" date="2019-06" db="EMBL/GenBank/DDBJ databases">
        <title>Genome Sequence of the Brown Rot Fungal Pathogen Monilinia fructicola.</title>
        <authorList>
            <person name="De Miccolis Angelini R.M."/>
            <person name="Landi L."/>
            <person name="Abate D."/>
            <person name="Pollastro S."/>
            <person name="Romanazzi G."/>
            <person name="Faretra F."/>
        </authorList>
    </citation>
    <scope>NUCLEOTIDE SEQUENCE [LARGE SCALE GENOMIC DNA]</scope>
    <source>
        <strain evidence="2 3">Mfrc123</strain>
    </source>
</reference>
<evidence type="ECO:0000313" key="3">
    <source>
        <dbReference type="Proteomes" id="UP000322873"/>
    </source>
</evidence>
<sequence>MYQNVYTAFLFAFLRAAIMLLASLRYHLQFHTSYPLRFERWWIYLCMGMGSRGYEHVHFLCFGIMGGGMQDVNWQEKQGIVTFLTIQIWLLSTVDRNDSFDVFNQIINE</sequence>
<dbReference type="Proteomes" id="UP000322873">
    <property type="component" value="Unassembled WGS sequence"/>
</dbReference>
<comment type="caution">
    <text evidence="2">The sequence shown here is derived from an EMBL/GenBank/DDBJ whole genome shotgun (WGS) entry which is preliminary data.</text>
</comment>
<keyword evidence="1" id="KW-1133">Transmembrane helix</keyword>
<protein>
    <submittedName>
        <fullName evidence="2">Uncharacterized protein</fullName>
    </submittedName>
</protein>
<keyword evidence="1" id="KW-0472">Membrane</keyword>
<proteinExistence type="predicted"/>
<gene>
    <name evidence="2" type="ORF">EYC84_011401</name>
</gene>
<evidence type="ECO:0000256" key="1">
    <source>
        <dbReference type="SAM" id="Phobius"/>
    </source>
</evidence>
<dbReference type="EMBL" id="VICG01000015">
    <property type="protein sequence ID" value="KAA8564468.1"/>
    <property type="molecule type" value="Genomic_DNA"/>
</dbReference>
<dbReference type="AlphaFoldDB" id="A0A5M9J550"/>
<accession>A0A5M9J550</accession>
<keyword evidence="1" id="KW-0812">Transmembrane</keyword>
<name>A0A5M9J550_MONFR</name>